<dbReference type="Proteomes" id="UP000250079">
    <property type="component" value="Chromosome"/>
</dbReference>
<organism evidence="1 2">
    <name type="scientific">Granulosicoccus antarcticus IMCC3135</name>
    <dbReference type="NCBI Taxonomy" id="1192854"/>
    <lineage>
        <taxon>Bacteria</taxon>
        <taxon>Pseudomonadati</taxon>
        <taxon>Pseudomonadota</taxon>
        <taxon>Gammaproteobacteria</taxon>
        <taxon>Chromatiales</taxon>
        <taxon>Granulosicoccaceae</taxon>
        <taxon>Granulosicoccus</taxon>
    </lineage>
</organism>
<dbReference type="REBASE" id="210385">
    <property type="entry name" value="M.Gan3135ORF2785P"/>
</dbReference>
<dbReference type="AlphaFoldDB" id="A0A2Z2NPG4"/>
<keyword evidence="2" id="KW-1185">Reference proteome</keyword>
<name>A0A2Z2NPG4_9GAMM</name>
<dbReference type="OrthoDB" id="9814572at2"/>
<sequence length="64" mass="7221">MVIKKTELYSSLWASCDDIVALKGDREIGDKVNKIISALAEENDLEGIIDLAHFNDEESRHEEC</sequence>
<protein>
    <submittedName>
        <fullName evidence="1">Uncharacterized protein</fullName>
    </submittedName>
</protein>
<gene>
    <name evidence="1" type="ORF">IMCC3135_02785</name>
</gene>
<dbReference type="EMBL" id="CP018632">
    <property type="protein sequence ID" value="ASJ70670.1"/>
    <property type="molecule type" value="Genomic_DNA"/>
</dbReference>
<dbReference type="RefSeq" id="WP_088916188.1">
    <property type="nucleotide sequence ID" value="NZ_CP018632.1"/>
</dbReference>
<dbReference type="KEGG" id="gai:IMCC3135_02785"/>
<reference evidence="1 2" key="1">
    <citation type="submission" date="2016-12" db="EMBL/GenBank/DDBJ databases">
        <authorList>
            <person name="Song W.-J."/>
            <person name="Kurnit D.M."/>
        </authorList>
    </citation>
    <scope>NUCLEOTIDE SEQUENCE [LARGE SCALE GENOMIC DNA]</scope>
    <source>
        <strain evidence="1 2">IMCC3135</strain>
    </source>
</reference>
<evidence type="ECO:0000313" key="1">
    <source>
        <dbReference type="EMBL" id="ASJ70670.1"/>
    </source>
</evidence>
<evidence type="ECO:0000313" key="2">
    <source>
        <dbReference type="Proteomes" id="UP000250079"/>
    </source>
</evidence>
<accession>A0A2Z2NPG4</accession>
<proteinExistence type="predicted"/>